<dbReference type="Gene3D" id="3.40.630.30">
    <property type="match status" value="1"/>
</dbReference>
<dbReference type="STRING" id="56193.YP76_18340"/>
<dbReference type="RefSeq" id="WP_046765056.1">
    <property type="nucleotide sequence ID" value="NZ_LBIC01000009.1"/>
</dbReference>
<organism evidence="2 3">
    <name type="scientific">Sphingobium chungbukense</name>
    <dbReference type="NCBI Taxonomy" id="56193"/>
    <lineage>
        <taxon>Bacteria</taxon>
        <taxon>Pseudomonadati</taxon>
        <taxon>Pseudomonadota</taxon>
        <taxon>Alphaproteobacteria</taxon>
        <taxon>Sphingomonadales</taxon>
        <taxon>Sphingomonadaceae</taxon>
        <taxon>Sphingobium</taxon>
    </lineage>
</organism>
<dbReference type="SUPFAM" id="SSF55729">
    <property type="entry name" value="Acyl-CoA N-acyltransferases (Nat)"/>
    <property type="match status" value="1"/>
</dbReference>
<dbReference type="GO" id="GO:0016747">
    <property type="term" value="F:acyltransferase activity, transferring groups other than amino-acyl groups"/>
    <property type="evidence" value="ECO:0007669"/>
    <property type="project" value="InterPro"/>
</dbReference>
<gene>
    <name evidence="2" type="ORF">YP76_18340</name>
</gene>
<keyword evidence="2" id="KW-0969">Cilium</keyword>
<dbReference type="Proteomes" id="UP000033874">
    <property type="component" value="Unassembled WGS sequence"/>
</dbReference>
<sequence length="186" mass="21746">MNALGRIRAISPEELELMLSWRNATNVRANMYTRHVISLDEHLAWWANVREREDVRYFMYEFQEIPSGIVGLTEIDRDSANCCWAFYASPDAPKGSGVRMEYLTLEYAFNDLNLVKIYCEVLAFNKSVIKLHQKFGFQVEGIFRQQHRVDGQLTDIYRLGLLSGEWAAKREELLPKLLHRKEAHHV</sequence>
<dbReference type="PATRIC" id="fig|56193.3.peg.3845"/>
<dbReference type="NCBIfam" id="TIGR03585">
    <property type="entry name" value="PseH"/>
    <property type="match status" value="1"/>
</dbReference>
<feature type="domain" description="N-acetyltransferase" evidence="1">
    <location>
        <begin position="5"/>
        <end position="160"/>
    </location>
</feature>
<dbReference type="PANTHER" id="PTHR43415">
    <property type="entry name" value="SPERMIDINE N(1)-ACETYLTRANSFERASE"/>
    <property type="match status" value="1"/>
</dbReference>
<dbReference type="InterPro" id="IPR020036">
    <property type="entry name" value="PseH"/>
</dbReference>
<keyword evidence="2" id="KW-0966">Cell projection</keyword>
<dbReference type="EMBL" id="LBIC01000009">
    <property type="protein sequence ID" value="KKW90554.1"/>
    <property type="molecule type" value="Genomic_DNA"/>
</dbReference>
<dbReference type="InterPro" id="IPR000182">
    <property type="entry name" value="GNAT_dom"/>
</dbReference>
<evidence type="ECO:0000313" key="2">
    <source>
        <dbReference type="EMBL" id="KKW90554.1"/>
    </source>
</evidence>
<reference evidence="2 3" key="1">
    <citation type="submission" date="2015-04" db="EMBL/GenBank/DDBJ databases">
        <title>Genome sequence of aromatic hydrocarbons-degrading Sphingobium chungbukense DJ77.</title>
        <authorList>
            <person name="Kim Y.-C."/>
            <person name="Chae J.-C."/>
        </authorList>
    </citation>
    <scope>NUCLEOTIDE SEQUENCE [LARGE SCALE GENOMIC DNA]</scope>
    <source>
        <strain evidence="2 3">DJ77</strain>
    </source>
</reference>
<keyword evidence="2" id="KW-0282">Flagellum</keyword>
<evidence type="ECO:0000259" key="1">
    <source>
        <dbReference type="PROSITE" id="PS51186"/>
    </source>
</evidence>
<comment type="caution">
    <text evidence="2">The sequence shown here is derived from an EMBL/GenBank/DDBJ whole genome shotgun (WGS) entry which is preliminary data.</text>
</comment>
<proteinExistence type="predicted"/>
<dbReference type="PROSITE" id="PS51186">
    <property type="entry name" value="GNAT"/>
    <property type="match status" value="1"/>
</dbReference>
<evidence type="ECO:0000313" key="3">
    <source>
        <dbReference type="Proteomes" id="UP000033874"/>
    </source>
</evidence>
<dbReference type="PANTHER" id="PTHR43415:SF3">
    <property type="entry name" value="GNAT-FAMILY ACETYLTRANSFERASE"/>
    <property type="match status" value="1"/>
</dbReference>
<dbReference type="AlphaFoldDB" id="A0A0M3APT4"/>
<name>A0A0M3APT4_9SPHN</name>
<dbReference type="InterPro" id="IPR016181">
    <property type="entry name" value="Acyl_CoA_acyltransferase"/>
</dbReference>
<keyword evidence="3" id="KW-1185">Reference proteome</keyword>
<protein>
    <submittedName>
        <fullName evidence="2">Flagellin modification protein FlmH</fullName>
    </submittedName>
</protein>
<dbReference type="Pfam" id="PF13302">
    <property type="entry name" value="Acetyltransf_3"/>
    <property type="match status" value="1"/>
</dbReference>
<accession>A0A0M3APT4</accession>